<organism evidence="2 3">
    <name type="scientific">Perkinsus olseni</name>
    <name type="common">Perkinsus atlanticus</name>
    <dbReference type="NCBI Taxonomy" id="32597"/>
    <lineage>
        <taxon>Eukaryota</taxon>
        <taxon>Sar</taxon>
        <taxon>Alveolata</taxon>
        <taxon>Perkinsozoa</taxon>
        <taxon>Perkinsea</taxon>
        <taxon>Perkinsida</taxon>
        <taxon>Perkinsidae</taxon>
        <taxon>Perkinsus</taxon>
    </lineage>
</organism>
<evidence type="ECO:0000313" key="2">
    <source>
        <dbReference type="EMBL" id="KAF4711912.1"/>
    </source>
</evidence>
<gene>
    <name evidence="2" type="ORF">FOZ62_023188</name>
</gene>
<evidence type="ECO:0000313" key="3">
    <source>
        <dbReference type="Proteomes" id="UP000574390"/>
    </source>
</evidence>
<dbReference type="Proteomes" id="UP000574390">
    <property type="component" value="Unassembled WGS sequence"/>
</dbReference>
<name>A0A7J6QUY3_PEROL</name>
<dbReference type="AlphaFoldDB" id="A0A7J6QUY3"/>
<accession>A0A7J6QUY3</accession>
<feature type="region of interest" description="Disordered" evidence="1">
    <location>
        <begin position="375"/>
        <end position="436"/>
    </location>
</feature>
<protein>
    <submittedName>
        <fullName evidence="2">Uncharacterized protein</fullName>
    </submittedName>
</protein>
<feature type="compositionally biased region" description="Low complexity" evidence="1">
    <location>
        <begin position="399"/>
        <end position="408"/>
    </location>
</feature>
<proteinExistence type="predicted"/>
<evidence type="ECO:0000256" key="1">
    <source>
        <dbReference type="SAM" id="MobiDB-lite"/>
    </source>
</evidence>
<reference evidence="2 3" key="1">
    <citation type="submission" date="2020-04" db="EMBL/GenBank/DDBJ databases">
        <title>Perkinsus olseni comparative genomics.</title>
        <authorList>
            <person name="Bogema D.R."/>
        </authorList>
    </citation>
    <scope>NUCLEOTIDE SEQUENCE [LARGE SCALE GENOMIC DNA]</scope>
    <source>
        <strain evidence="2">ATCC PRA-205</strain>
    </source>
</reference>
<dbReference type="EMBL" id="JABANM010027075">
    <property type="protein sequence ID" value="KAF4711912.1"/>
    <property type="molecule type" value="Genomic_DNA"/>
</dbReference>
<comment type="caution">
    <text evidence="2">The sequence shown here is derived from an EMBL/GenBank/DDBJ whole genome shotgun (WGS) entry which is preliminary data.</text>
</comment>
<sequence>MPNFVRLLTDVAGEAKHVLTDTTTLDKVMQGFADRGYDREPLRRQMEVFTVLTTGSLDPPTPRKACEAYAPSGKLVATHDRNFQSESQGLDCGAAFCPSFLTAKSVSGLARSRIGRGSPLRLPQVQGLTEGYSPEWCEESPALTQPFAGQKVCFAMPATTDRCESLDLENAARTGIFYPFDRCFFCKVCNTTLTWIKPKYQKTVDTSEFPTDIQIGLFEDAFARHATAKVANAANAHADTTRLVPTGNQDVMSYPLCFVDMKLPAFDTDNLTAHDLMVPEGVSSLPEVYQELLAYLQTHCSTLRADRGVNSKDVGVFLHSGMGRLIVHIKQKRCPFPNFLVACTCPDRPNRGDWGDLASILKRIAVRRRDELRPRPTPLAIGTSAATPAESSGGSGVPVVEKAAAKVESFGRSSEVGSAATSDETDDSTDFITASS</sequence>